<reference evidence="2" key="1">
    <citation type="submission" date="2020-11" db="EMBL/GenBank/DDBJ databases">
        <authorList>
            <person name="Tran Van P."/>
        </authorList>
    </citation>
    <scope>NUCLEOTIDE SEQUENCE</scope>
</reference>
<sequence>MATKGFNRITCPAGWGVNLVWSGLQVTGRSGFESHREPNIFVSIFGDLKSLTTAMRQFMLQRLNLVLLLIRQIRLCANYANSLKDEEGYINRKCHRICMELRWKIILEKTTLSTPVEDSNLGLPIIGSLVYCENSALDHRATKAELMCAWLTANNGEMWFDPGRVYKRVEYAKLFKYPRTIMSRGIWSERGRGPGHLTSSRWPLPHPDPDKGISP</sequence>
<feature type="region of interest" description="Disordered" evidence="1">
    <location>
        <begin position="192"/>
        <end position="215"/>
    </location>
</feature>
<organism evidence="2">
    <name type="scientific">Timema bartmani</name>
    <dbReference type="NCBI Taxonomy" id="61472"/>
    <lineage>
        <taxon>Eukaryota</taxon>
        <taxon>Metazoa</taxon>
        <taxon>Ecdysozoa</taxon>
        <taxon>Arthropoda</taxon>
        <taxon>Hexapoda</taxon>
        <taxon>Insecta</taxon>
        <taxon>Pterygota</taxon>
        <taxon>Neoptera</taxon>
        <taxon>Polyneoptera</taxon>
        <taxon>Phasmatodea</taxon>
        <taxon>Timematodea</taxon>
        <taxon>Timematoidea</taxon>
        <taxon>Timematidae</taxon>
        <taxon>Timema</taxon>
    </lineage>
</organism>
<accession>A0A7R9F333</accession>
<protein>
    <submittedName>
        <fullName evidence="2">Uncharacterized protein</fullName>
    </submittedName>
</protein>
<evidence type="ECO:0000313" key="2">
    <source>
        <dbReference type="EMBL" id="CAD7445836.1"/>
    </source>
</evidence>
<dbReference type="AlphaFoldDB" id="A0A7R9F333"/>
<evidence type="ECO:0000256" key="1">
    <source>
        <dbReference type="SAM" id="MobiDB-lite"/>
    </source>
</evidence>
<proteinExistence type="predicted"/>
<gene>
    <name evidence="2" type="ORF">TBIB3V08_LOCUS8180</name>
</gene>
<name>A0A7R9F333_9NEOP</name>
<dbReference type="EMBL" id="OD567547">
    <property type="protein sequence ID" value="CAD7445836.1"/>
    <property type="molecule type" value="Genomic_DNA"/>
</dbReference>